<evidence type="ECO:0000259" key="2">
    <source>
        <dbReference type="Pfam" id="PF01636"/>
    </source>
</evidence>
<dbReference type="SUPFAM" id="SSF56112">
    <property type="entry name" value="Protein kinase-like (PK-like)"/>
    <property type="match status" value="1"/>
</dbReference>
<sequence length="417" mass="44003">MARSHLTLAALATSAVSGLDVARTRRHSSGAHGLFDSALIVCTDDRTLIIRVPNTQAAETEQSSDLVALRALTAGNRSRLPFDVPDFVGQTPVSGTRAIVYELLAGDTFDADALTGHAGVAGSIGRAIAAIHGLPTAFANTAGLPQQTAEECRTAAIDVIDQTADTGYLPAALLRRWETATDDDALWQFAPTVIHGSMSADSFLITDDSVSGVLGWSGLCVGDPAHDLHWLLSARGDAAETAIVAYTTARQIGDSRITQRAMLYAELELARWLLHGTATRDQSIVDDAVVMLDGLVETVHSHTMHPLSPDTGSILDVSDVESMLNQTPRRPHDHDQHTSMHTDSYNFADLESGEFARLNDDDDASDEHSAEGRESGSTQSGGSAAGDEATGPITLPGTVAGSGTTTDDHARTRSSSE</sequence>
<feature type="domain" description="Aminoglycoside phosphotransferase" evidence="2">
    <location>
        <begin position="42"/>
        <end position="250"/>
    </location>
</feature>
<keyword evidence="3" id="KW-0808">Transferase</keyword>
<accession>A0A4Y8KPU4</accession>
<evidence type="ECO:0000313" key="3">
    <source>
        <dbReference type="EMBL" id="TFD80798.1"/>
    </source>
</evidence>
<keyword evidence="4" id="KW-1185">Reference proteome</keyword>
<dbReference type="InterPro" id="IPR002575">
    <property type="entry name" value="Aminoglycoside_PTrfase"/>
</dbReference>
<name>A0A4Y8KPU4_9MICO</name>
<organism evidence="3 4">
    <name type="scientific">Cryobacterium psychrophilum</name>
    <dbReference type="NCBI Taxonomy" id="41988"/>
    <lineage>
        <taxon>Bacteria</taxon>
        <taxon>Bacillati</taxon>
        <taxon>Actinomycetota</taxon>
        <taxon>Actinomycetes</taxon>
        <taxon>Micrococcales</taxon>
        <taxon>Microbacteriaceae</taxon>
        <taxon>Cryobacterium</taxon>
    </lineage>
</organism>
<dbReference type="Pfam" id="PF01636">
    <property type="entry name" value="APH"/>
    <property type="match status" value="1"/>
</dbReference>
<dbReference type="GO" id="GO:0016740">
    <property type="term" value="F:transferase activity"/>
    <property type="evidence" value="ECO:0007669"/>
    <property type="project" value="UniProtKB-KW"/>
</dbReference>
<dbReference type="EMBL" id="SOHQ01000013">
    <property type="protein sequence ID" value="TFD80798.1"/>
    <property type="molecule type" value="Genomic_DNA"/>
</dbReference>
<dbReference type="InterPro" id="IPR011009">
    <property type="entry name" value="Kinase-like_dom_sf"/>
</dbReference>
<dbReference type="OrthoDB" id="3239865at2"/>
<evidence type="ECO:0000313" key="4">
    <source>
        <dbReference type="Proteomes" id="UP000298218"/>
    </source>
</evidence>
<feature type="compositionally biased region" description="Basic and acidic residues" evidence="1">
    <location>
        <begin position="406"/>
        <end position="417"/>
    </location>
</feature>
<dbReference type="AlphaFoldDB" id="A0A4Y8KPU4"/>
<evidence type="ECO:0000256" key="1">
    <source>
        <dbReference type="SAM" id="MobiDB-lite"/>
    </source>
</evidence>
<feature type="compositionally biased region" description="Low complexity" evidence="1">
    <location>
        <begin position="375"/>
        <end position="386"/>
    </location>
</feature>
<reference evidence="3 4" key="1">
    <citation type="submission" date="2019-03" db="EMBL/GenBank/DDBJ databases">
        <title>Genomics of glacier-inhabiting Cryobacterium strains.</title>
        <authorList>
            <person name="Liu Q."/>
            <person name="Xin Y.-H."/>
        </authorList>
    </citation>
    <scope>NUCLEOTIDE SEQUENCE [LARGE SCALE GENOMIC DNA]</scope>
    <source>
        <strain evidence="3 4">CGMCC 1.4292</strain>
    </source>
</reference>
<feature type="region of interest" description="Disordered" evidence="1">
    <location>
        <begin position="358"/>
        <end position="417"/>
    </location>
</feature>
<comment type="caution">
    <text evidence="3">The sequence shown here is derived from an EMBL/GenBank/DDBJ whole genome shotgun (WGS) entry which is preliminary data.</text>
</comment>
<dbReference type="Proteomes" id="UP000298218">
    <property type="component" value="Unassembled WGS sequence"/>
</dbReference>
<gene>
    <name evidence="3" type="ORF">E3T53_03950</name>
</gene>
<dbReference type="Gene3D" id="3.90.1200.10">
    <property type="match status" value="1"/>
</dbReference>
<proteinExistence type="predicted"/>
<protein>
    <submittedName>
        <fullName evidence="3">Macrolide 2'-phosphotransferase</fullName>
    </submittedName>
</protein>